<dbReference type="EMBL" id="UZAD01013163">
    <property type="protein sequence ID" value="VDN90877.1"/>
    <property type="molecule type" value="Genomic_DNA"/>
</dbReference>
<sequence length="93" mass="10846">MKTQASTKILGCSEDTLPFLLLLRKCSPLFSLYEEKPPNGRNGRSRKEDEGKTAVTETEHYFSSTVRRKRKHFNKSHHFEVLFSPQNKNLLHK</sequence>
<evidence type="ECO:0000256" key="1">
    <source>
        <dbReference type="SAM" id="MobiDB-lite"/>
    </source>
</evidence>
<feature type="region of interest" description="Disordered" evidence="1">
    <location>
        <begin position="34"/>
        <end position="61"/>
    </location>
</feature>
<organism evidence="4">
    <name type="scientific">Brugia pahangi</name>
    <name type="common">Filarial nematode worm</name>
    <dbReference type="NCBI Taxonomy" id="6280"/>
    <lineage>
        <taxon>Eukaryota</taxon>
        <taxon>Metazoa</taxon>
        <taxon>Ecdysozoa</taxon>
        <taxon>Nematoda</taxon>
        <taxon>Chromadorea</taxon>
        <taxon>Rhabditida</taxon>
        <taxon>Spirurina</taxon>
        <taxon>Spiruromorpha</taxon>
        <taxon>Filarioidea</taxon>
        <taxon>Onchocercidae</taxon>
        <taxon>Brugia</taxon>
    </lineage>
</organism>
<feature type="compositionally biased region" description="Basic and acidic residues" evidence="1">
    <location>
        <begin position="45"/>
        <end position="60"/>
    </location>
</feature>
<protein>
    <submittedName>
        <fullName evidence="4">Ovule protein</fullName>
    </submittedName>
</protein>
<name>A0A0N4TMP7_BRUPA</name>
<dbReference type="WBParaSite" id="BPAG_0000972901-mRNA-1">
    <property type="protein sequence ID" value="BPAG_0000972901-mRNA-1"/>
    <property type="gene ID" value="BPAG_0000972901"/>
</dbReference>
<keyword evidence="3" id="KW-1185">Reference proteome</keyword>
<dbReference type="AlphaFoldDB" id="A0A0N4TMP7"/>
<reference evidence="4" key="1">
    <citation type="submission" date="2017-02" db="UniProtKB">
        <authorList>
            <consortium name="WormBaseParasite"/>
        </authorList>
    </citation>
    <scope>IDENTIFICATION</scope>
</reference>
<accession>A0A0N4TMP7</accession>
<dbReference type="Proteomes" id="UP000278627">
    <property type="component" value="Unassembled WGS sequence"/>
</dbReference>
<proteinExistence type="predicted"/>
<evidence type="ECO:0000313" key="2">
    <source>
        <dbReference type="EMBL" id="VDN90877.1"/>
    </source>
</evidence>
<evidence type="ECO:0000313" key="3">
    <source>
        <dbReference type="Proteomes" id="UP000278627"/>
    </source>
</evidence>
<gene>
    <name evidence="2" type="ORF">BPAG_LOCUS9691</name>
</gene>
<evidence type="ECO:0000313" key="4">
    <source>
        <dbReference type="WBParaSite" id="BPAG_0000972901-mRNA-1"/>
    </source>
</evidence>
<reference evidence="2 3" key="2">
    <citation type="submission" date="2018-11" db="EMBL/GenBank/DDBJ databases">
        <authorList>
            <consortium name="Pathogen Informatics"/>
        </authorList>
    </citation>
    <scope>NUCLEOTIDE SEQUENCE [LARGE SCALE GENOMIC DNA]</scope>
</reference>